<protein>
    <submittedName>
        <fullName evidence="1">Uncharacterized protein</fullName>
    </submittedName>
</protein>
<evidence type="ECO:0000313" key="1">
    <source>
        <dbReference type="EMBL" id="CAA9343563.1"/>
    </source>
</evidence>
<organism evidence="1">
    <name type="scientific">uncultured Leptolyngbya sp</name>
    <dbReference type="NCBI Taxonomy" id="332963"/>
    <lineage>
        <taxon>Bacteria</taxon>
        <taxon>Bacillati</taxon>
        <taxon>Cyanobacteriota</taxon>
        <taxon>Cyanophyceae</taxon>
        <taxon>Leptolyngbyales</taxon>
        <taxon>Leptolyngbyaceae</taxon>
        <taxon>Leptolyngbya group</taxon>
        <taxon>Leptolyngbya</taxon>
        <taxon>environmental samples</taxon>
    </lineage>
</organism>
<dbReference type="EMBL" id="CADCTY010000849">
    <property type="protein sequence ID" value="CAA9343563.1"/>
    <property type="molecule type" value="Genomic_DNA"/>
</dbReference>
<proteinExistence type="predicted"/>
<name>A0A6J4LWN2_9CYAN</name>
<accession>A0A6J4LWN2</accession>
<sequence length="48" mass="5123">MRQCFLLLLTASFGSRQVCDRRQPGSATGMTLLPVALTAADGQTRLGL</sequence>
<dbReference type="AlphaFoldDB" id="A0A6J4LWN2"/>
<gene>
    <name evidence="1" type="ORF">AVDCRST_MAG94-2422</name>
</gene>
<reference evidence="1" key="1">
    <citation type="submission" date="2020-02" db="EMBL/GenBank/DDBJ databases">
        <authorList>
            <person name="Meier V. D."/>
        </authorList>
    </citation>
    <scope>NUCLEOTIDE SEQUENCE</scope>
    <source>
        <strain evidence="1">AVDCRST_MAG94</strain>
    </source>
</reference>